<sequence length="208" mass="24092">MARLSQVFAPKDREFFDLFEEAAGNAVRGADLLDQMLRTWPDNPDLAREILIVEQEGDRITHDIIKRLNNTFVTPIEREDILELTSSLDDIIDFTEEVSDYMGLYKIEAPMEQSQRMAHILLQATRQIAEAMPRMRDFRDISHYTVEVNRLENDGDRLCREAIASLFDTGIDPMVVIRWKDIFERLEDAIDATEHVANVLEAIVIKNR</sequence>
<gene>
    <name evidence="2" type="ORF">NBH00_13975</name>
</gene>
<dbReference type="EMBL" id="CP098502">
    <property type="protein sequence ID" value="UTI62470.1"/>
    <property type="molecule type" value="Genomic_DNA"/>
</dbReference>
<comment type="similarity">
    <text evidence="1">Belongs to the UPF0111 family.</text>
</comment>
<dbReference type="Gene3D" id="1.20.58.220">
    <property type="entry name" value="Phosphate transport system protein phou homolog 2, domain 2"/>
    <property type="match status" value="1"/>
</dbReference>
<name>A0ABY5DM65_9ACTN</name>
<dbReference type="InterPro" id="IPR038078">
    <property type="entry name" value="PhoU-like_sf"/>
</dbReference>
<dbReference type="Pfam" id="PF01865">
    <property type="entry name" value="PhoU_div"/>
    <property type="match status" value="1"/>
</dbReference>
<keyword evidence="3" id="KW-1185">Reference proteome</keyword>
<organism evidence="2 3">
    <name type="scientific">Paraconexibacter antarcticus</name>
    <dbReference type="NCBI Taxonomy" id="2949664"/>
    <lineage>
        <taxon>Bacteria</taxon>
        <taxon>Bacillati</taxon>
        <taxon>Actinomycetota</taxon>
        <taxon>Thermoleophilia</taxon>
        <taxon>Solirubrobacterales</taxon>
        <taxon>Paraconexibacteraceae</taxon>
        <taxon>Paraconexibacter</taxon>
    </lineage>
</organism>
<reference evidence="2 3" key="1">
    <citation type="submission" date="2022-06" db="EMBL/GenBank/DDBJ databases">
        <title>Paraconexibacter antarcticus.</title>
        <authorList>
            <person name="Kim C.S."/>
        </authorList>
    </citation>
    <scope>NUCLEOTIDE SEQUENCE [LARGE SCALE GENOMIC DNA]</scope>
    <source>
        <strain evidence="2 3">02-257</strain>
    </source>
</reference>
<proteinExistence type="inferred from homology"/>
<dbReference type="PANTHER" id="PTHR37298:SF1">
    <property type="entry name" value="UPF0111 PROTEIN YKAA"/>
    <property type="match status" value="1"/>
</dbReference>
<dbReference type="RefSeq" id="WP_254569208.1">
    <property type="nucleotide sequence ID" value="NZ_CP098502.1"/>
</dbReference>
<dbReference type="InterPro" id="IPR018445">
    <property type="entry name" value="Put_Phosphate_transp_reg"/>
</dbReference>
<dbReference type="Proteomes" id="UP001056035">
    <property type="component" value="Chromosome"/>
</dbReference>
<evidence type="ECO:0000256" key="1">
    <source>
        <dbReference type="ARBA" id="ARBA00008591"/>
    </source>
</evidence>
<dbReference type="PANTHER" id="PTHR37298">
    <property type="entry name" value="UPF0111 PROTEIN YKAA"/>
    <property type="match status" value="1"/>
</dbReference>
<protein>
    <submittedName>
        <fullName evidence="2">DUF47 family protein</fullName>
    </submittedName>
</protein>
<evidence type="ECO:0000313" key="3">
    <source>
        <dbReference type="Proteomes" id="UP001056035"/>
    </source>
</evidence>
<evidence type="ECO:0000313" key="2">
    <source>
        <dbReference type="EMBL" id="UTI62470.1"/>
    </source>
</evidence>
<accession>A0ABY5DM65</accession>
<dbReference type="InterPro" id="IPR052912">
    <property type="entry name" value="UPF0111_domain"/>
</dbReference>